<accession>A0A9N9T593</accession>
<protein>
    <recommendedName>
        <fullName evidence="7">4-nitrophenylphosphatase</fullName>
    </recommendedName>
</protein>
<feature type="binding site" evidence="4">
    <location>
        <position position="249"/>
    </location>
    <ligand>
        <name>Mg(2+)</name>
        <dbReference type="ChEBI" id="CHEBI:18420"/>
    </ligand>
</feature>
<dbReference type="Proteomes" id="UP001153709">
    <property type="component" value="Chromosome 6"/>
</dbReference>
<evidence type="ECO:0000256" key="2">
    <source>
        <dbReference type="PIRSR" id="PIRSR000915-1"/>
    </source>
</evidence>
<dbReference type="GO" id="GO:0046872">
    <property type="term" value="F:metal ion binding"/>
    <property type="evidence" value="ECO:0007669"/>
    <property type="project" value="UniProtKB-KW"/>
</dbReference>
<evidence type="ECO:0000256" key="1">
    <source>
        <dbReference type="PIRNR" id="PIRNR000915"/>
    </source>
</evidence>
<evidence type="ECO:0000256" key="4">
    <source>
        <dbReference type="PIRSR" id="PIRSR000915-3"/>
    </source>
</evidence>
<feature type="binding site" evidence="4">
    <location>
        <position position="30"/>
    </location>
    <ligand>
        <name>Mg(2+)</name>
        <dbReference type="ChEBI" id="CHEBI:18420"/>
    </ligand>
</feature>
<dbReference type="Pfam" id="PF13344">
    <property type="entry name" value="Hydrolase_6"/>
    <property type="match status" value="1"/>
</dbReference>
<evidence type="ECO:0000313" key="6">
    <source>
        <dbReference type="Proteomes" id="UP001153709"/>
    </source>
</evidence>
<comment type="cofactor">
    <cofactor evidence="4">
        <name>Mg(2+)</name>
        <dbReference type="ChEBI" id="CHEBI:18420"/>
    </cofactor>
    <text evidence="4">Divalent metal ions. Mg(2+) is the most effective.</text>
</comment>
<evidence type="ECO:0000256" key="3">
    <source>
        <dbReference type="PIRSR" id="PIRSR000915-2"/>
    </source>
</evidence>
<evidence type="ECO:0000313" key="5">
    <source>
        <dbReference type="EMBL" id="CAG9836083.1"/>
    </source>
</evidence>
<dbReference type="AlphaFoldDB" id="A0A9N9T593"/>
<comment type="similarity">
    <text evidence="1">Belongs to the HAD-like hydrolase superfamily.</text>
</comment>
<feature type="active site" description="Nucleophile" evidence="2">
    <location>
        <position position="30"/>
    </location>
</feature>
<feature type="binding site" evidence="3">
    <location>
        <position position="223"/>
    </location>
    <ligand>
        <name>substrate</name>
    </ligand>
</feature>
<dbReference type="PANTHER" id="PTHR19288">
    <property type="entry name" value="4-NITROPHENYLPHOSPHATASE-RELATED"/>
    <property type="match status" value="1"/>
</dbReference>
<sequence>MTTKSLKNLSEVSKEEQQTFIDSFDYVLTDLDGVLWLLWKPFPDAVECIDNLRKLRKQIGFITNYTGAPVPVLFERLQNNKLSQNIEEMVNPYMAVTAHLKKINFQKKLYVVGSKQYKEQLRKDGFNVADDPPQEIEETVKGIFENIQDDEEIGAVLYDFDINLTYMKLQKALTYLKRKDCLFFVAAADKTLPVGPLGPLIGNKFFYMSLCEISGRQPMQLAKPSHHYNEYVVEKLNVTDPKRTLFIGDVINEDMGFGTVGGYQKLLVLSGTTKMDDIKEWKHPEEYKPTYYIQNISELNKIIKTVHKL</sequence>
<dbReference type="InterPro" id="IPR006357">
    <property type="entry name" value="HAD-SF_hydro_IIA"/>
</dbReference>
<dbReference type="Gene3D" id="3.40.50.1000">
    <property type="entry name" value="HAD superfamily/HAD-like"/>
    <property type="match status" value="2"/>
</dbReference>
<keyword evidence="1" id="KW-0378">Hydrolase</keyword>
<keyword evidence="4" id="KW-0460">Magnesium</keyword>
<feature type="binding site" evidence="4">
    <location>
        <position position="32"/>
    </location>
    <ligand>
        <name>Mg(2+)</name>
        <dbReference type="ChEBI" id="CHEBI:18420"/>
    </ligand>
</feature>
<dbReference type="OrthoDB" id="413953at2759"/>
<dbReference type="InterPro" id="IPR036412">
    <property type="entry name" value="HAD-like_sf"/>
</dbReference>
<reference evidence="5" key="1">
    <citation type="submission" date="2022-01" db="EMBL/GenBank/DDBJ databases">
        <authorList>
            <person name="King R."/>
        </authorList>
    </citation>
    <scope>NUCLEOTIDE SEQUENCE</scope>
</reference>
<dbReference type="EMBL" id="OU898281">
    <property type="protein sequence ID" value="CAG9836083.1"/>
    <property type="molecule type" value="Genomic_DNA"/>
</dbReference>
<dbReference type="SUPFAM" id="SSF56784">
    <property type="entry name" value="HAD-like"/>
    <property type="match status" value="1"/>
</dbReference>
<organism evidence="5 6">
    <name type="scientific">Diabrotica balteata</name>
    <name type="common">Banded cucumber beetle</name>
    <dbReference type="NCBI Taxonomy" id="107213"/>
    <lineage>
        <taxon>Eukaryota</taxon>
        <taxon>Metazoa</taxon>
        <taxon>Ecdysozoa</taxon>
        <taxon>Arthropoda</taxon>
        <taxon>Hexapoda</taxon>
        <taxon>Insecta</taxon>
        <taxon>Pterygota</taxon>
        <taxon>Neoptera</taxon>
        <taxon>Endopterygota</taxon>
        <taxon>Coleoptera</taxon>
        <taxon>Polyphaga</taxon>
        <taxon>Cucujiformia</taxon>
        <taxon>Chrysomeloidea</taxon>
        <taxon>Chrysomelidae</taxon>
        <taxon>Galerucinae</taxon>
        <taxon>Diabroticina</taxon>
        <taxon>Diabroticites</taxon>
        <taxon>Diabrotica</taxon>
    </lineage>
</organism>
<dbReference type="PIRSF" id="PIRSF000915">
    <property type="entry name" value="PGP-type_phosphatase"/>
    <property type="match status" value="1"/>
</dbReference>
<feature type="active site" description="Proton donor" evidence="2">
    <location>
        <position position="32"/>
    </location>
</feature>
<proteinExistence type="inferred from homology"/>
<keyword evidence="6" id="KW-1185">Reference proteome</keyword>
<dbReference type="NCBIfam" id="TIGR01460">
    <property type="entry name" value="HAD-SF-IIA"/>
    <property type="match status" value="1"/>
</dbReference>
<dbReference type="InterPro" id="IPR023214">
    <property type="entry name" value="HAD_sf"/>
</dbReference>
<name>A0A9N9T593_DIABA</name>
<dbReference type="Pfam" id="PF13242">
    <property type="entry name" value="Hydrolase_like"/>
    <property type="match status" value="1"/>
</dbReference>
<dbReference type="GO" id="GO:0016791">
    <property type="term" value="F:phosphatase activity"/>
    <property type="evidence" value="ECO:0007669"/>
    <property type="project" value="TreeGrafter"/>
</dbReference>
<keyword evidence="4" id="KW-0479">Metal-binding</keyword>
<dbReference type="PANTHER" id="PTHR19288:SF4">
    <property type="entry name" value="RE04130P-RELATED"/>
    <property type="match status" value="1"/>
</dbReference>
<evidence type="ECO:0008006" key="7">
    <source>
        <dbReference type="Google" id="ProtNLM"/>
    </source>
</evidence>
<dbReference type="GO" id="GO:0005737">
    <property type="term" value="C:cytoplasm"/>
    <property type="evidence" value="ECO:0007669"/>
    <property type="project" value="TreeGrafter"/>
</dbReference>
<gene>
    <name evidence="5" type="ORF">DIABBA_LOCUS9203</name>
</gene>